<dbReference type="AlphaFoldDB" id="A0A4R0R1K9"/>
<dbReference type="EMBL" id="RWJN01000542">
    <property type="protein sequence ID" value="TCD60801.1"/>
    <property type="molecule type" value="Genomic_DNA"/>
</dbReference>
<proteinExistence type="predicted"/>
<name>A0A4R0R1K9_9APHY</name>
<feature type="region of interest" description="Disordered" evidence="1">
    <location>
        <begin position="1"/>
        <end position="76"/>
    </location>
</feature>
<comment type="caution">
    <text evidence="2">The sequence shown here is derived from an EMBL/GenBank/DDBJ whole genome shotgun (WGS) entry which is preliminary data.</text>
</comment>
<feature type="compositionally biased region" description="Polar residues" evidence="1">
    <location>
        <begin position="45"/>
        <end position="61"/>
    </location>
</feature>
<organism evidence="2 3">
    <name type="scientific">Steccherinum ochraceum</name>
    <dbReference type="NCBI Taxonomy" id="92696"/>
    <lineage>
        <taxon>Eukaryota</taxon>
        <taxon>Fungi</taxon>
        <taxon>Dikarya</taxon>
        <taxon>Basidiomycota</taxon>
        <taxon>Agaricomycotina</taxon>
        <taxon>Agaricomycetes</taxon>
        <taxon>Polyporales</taxon>
        <taxon>Steccherinaceae</taxon>
        <taxon>Steccherinum</taxon>
    </lineage>
</organism>
<dbReference type="Proteomes" id="UP000292702">
    <property type="component" value="Unassembled WGS sequence"/>
</dbReference>
<protein>
    <submittedName>
        <fullName evidence="2">Uncharacterized protein</fullName>
    </submittedName>
</protein>
<sequence>MNVLGITKSSLPPRSVQSSGWGTPPNMSEVHRECAIRRELCSSGRGPTSSNDRVNDTSAASQDAVENGGDSEQEPPGCNCSVWDWETIMPHTFPFFVHVELEDIPEELLDDAIWFHRLCLFHYETSVERIFAQRSVRSEEALLSGELQEQIDSDNGVPLTALYARGWTRKRLVDILLSPDVERFDEAYELMPSVMSDSETILQKENSPYINSPWKAPKHAALYSVYADALIFTGRIDLHTKDVLERAVEGLKNGDGGGQNDVWVLLIIRLHLAYVLERLGVDESKQREHAQWAASFLRKHPTEKYKVTSSKECQTSAWPEHKDYCRTLVAAAQTNASLGATSPDTWNVFNDSHKWLHLHSYPNRDGIINALSLNRDLSRSTTHIMLVVLRYRPDIPHLGARLQVAECGVCRIEDIREDLKKIKGWANDEEIKRQIATRINQQPSLSTAIPTLTMVLLSHLDTPSRKGAMLLHMKCRSFDENVIRRIKYDPNWRLRMNPFGAPPTAMITSPCDAHDAEHDFEASEPAMVVSLGRM</sequence>
<evidence type="ECO:0000313" key="2">
    <source>
        <dbReference type="EMBL" id="TCD60801.1"/>
    </source>
</evidence>
<evidence type="ECO:0000256" key="1">
    <source>
        <dbReference type="SAM" id="MobiDB-lite"/>
    </source>
</evidence>
<gene>
    <name evidence="2" type="ORF">EIP91_009501</name>
</gene>
<reference evidence="2 3" key="1">
    <citation type="submission" date="2018-11" db="EMBL/GenBank/DDBJ databases">
        <title>Genome assembly of Steccherinum ochraceum LE-BIN_3174, the white-rot fungus of the Steccherinaceae family (The Residual Polyporoid clade, Polyporales, Basidiomycota).</title>
        <authorList>
            <person name="Fedorova T.V."/>
            <person name="Glazunova O.A."/>
            <person name="Landesman E.O."/>
            <person name="Moiseenko K.V."/>
            <person name="Psurtseva N.V."/>
            <person name="Savinova O.S."/>
            <person name="Shakhova N.V."/>
            <person name="Tyazhelova T.V."/>
            <person name="Vasina D.V."/>
        </authorList>
    </citation>
    <scope>NUCLEOTIDE SEQUENCE [LARGE SCALE GENOMIC DNA]</scope>
    <source>
        <strain evidence="2 3">LE-BIN_3174</strain>
    </source>
</reference>
<keyword evidence="3" id="KW-1185">Reference proteome</keyword>
<feature type="compositionally biased region" description="Polar residues" evidence="1">
    <location>
        <begin position="7"/>
        <end position="21"/>
    </location>
</feature>
<evidence type="ECO:0000313" key="3">
    <source>
        <dbReference type="Proteomes" id="UP000292702"/>
    </source>
</evidence>
<feature type="compositionally biased region" description="Basic and acidic residues" evidence="1">
    <location>
        <begin position="29"/>
        <end position="40"/>
    </location>
</feature>
<accession>A0A4R0R1K9</accession>